<organism evidence="3 4">
    <name type="scientific">Hymenobacter jeollabukensis</name>
    <dbReference type="NCBI Taxonomy" id="2025313"/>
    <lineage>
        <taxon>Bacteria</taxon>
        <taxon>Pseudomonadati</taxon>
        <taxon>Bacteroidota</taxon>
        <taxon>Cytophagia</taxon>
        <taxon>Cytophagales</taxon>
        <taxon>Hymenobacteraceae</taxon>
        <taxon>Hymenobacter</taxon>
    </lineage>
</organism>
<dbReference type="OrthoDB" id="100605at2"/>
<feature type="chain" id="PRO_5024396143" evidence="1">
    <location>
        <begin position="21"/>
        <end position="415"/>
    </location>
</feature>
<dbReference type="InterPro" id="IPR014782">
    <property type="entry name" value="Peptidase_M1_dom"/>
</dbReference>
<reference evidence="3 4" key="1">
    <citation type="submission" date="2019-05" db="EMBL/GenBank/DDBJ databases">
        <title>Hymenobacter edaphi sp. nov., isolated from abandoned arsenic-contaminated farmland soil.</title>
        <authorList>
            <person name="Nie L."/>
        </authorList>
    </citation>
    <scope>NUCLEOTIDE SEQUENCE [LARGE SCALE GENOMIC DNA]</scope>
    <source>
        <strain evidence="3 4">1-3-3-8</strain>
    </source>
</reference>
<dbReference type="AlphaFoldDB" id="A0A5R8WTB4"/>
<accession>A0A5R8WTB4</accession>
<dbReference type="EMBL" id="VAJM01000002">
    <property type="protein sequence ID" value="TLM95011.1"/>
    <property type="molecule type" value="Genomic_DNA"/>
</dbReference>
<feature type="signal peptide" evidence="1">
    <location>
        <begin position="1"/>
        <end position="20"/>
    </location>
</feature>
<keyword evidence="1" id="KW-0732">Signal</keyword>
<proteinExistence type="predicted"/>
<dbReference type="Proteomes" id="UP000305517">
    <property type="component" value="Unassembled WGS sequence"/>
</dbReference>
<evidence type="ECO:0000313" key="3">
    <source>
        <dbReference type="EMBL" id="TLM95011.1"/>
    </source>
</evidence>
<gene>
    <name evidence="3" type="ORF">FDY95_04205</name>
</gene>
<protein>
    <submittedName>
        <fullName evidence="3">M1 family metallopeptidase</fullName>
    </submittedName>
</protein>
<evidence type="ECO:0000256" key="1">
    <source>
        <dbReference type="SAM" id="SignalP"/>
    </source>
</evidence>
<dbReference type="GO" id="GO:0008237">
    <property type="term" value="F:metallopeptidase activity"/>
    <property type="evidence" value="ECO:0007669"/>
    <property type="project" value="InterPro"/>
</dbReference>
<dbReference type="InterPro" id="IPR027268">
    <property type="entry name" value="Peptidase_M4/M1_CTD_sf"/>
</dbReference>
<name>A0A5R8WTB4_9BACT</name>
<feature type="domain" description="Peptidase M1 membrane alanine aminopeptidase" evidence="2">
    <location>
        <begin position="276"/>
        <end position="382"/>
    </location>
</feature>
<dbReference type="GO" id="GO:0008270">
    <property type="term" value="F:zinc ion binding"/>
    <property type="evidence" value="ECO:0007669"/>
    <property type="project" value="InterPro"/>
</dbReference>
<dbReference type="SUPFAM" id="SSF55486">
    <property type="entry name" value="Metalloproteases ('zincins'), catalytic domain"/>
    <property type="match status" value="1"/>
</dbReference>
<evidence type="ECO:0000259" key="2">
    <source>
        <dbReference type="Pfam" id="PF01433"/>
    </source>
</evidence>
<comment type="caution">
    <text evidence="3">The sequence shown here is derived from an EMBL/GenBank/DDBJ whole genome shotgun (WGS) entry which is preliminary data.</text>
</comment>
<keyword evidence="4" id="KW-1185">Reference proteome</keyword>
<evidence type="ECO:0000313" key="4">
    <source>
        <dbReference type="Proteomes" id="UP000305517"/>
    </source>
</evidence>
<dbReference type="Gene3D" id="1.10.390.10">
    <property type="entry name" value="Neutral Protease Domain 2"/>
    <property type="match status" value="1"/>
</dbReference>
<dbReference type="Pfam" id="PF01433">
    <property type="entry name" value="Peptidase_M1"/>
    <property type="match status" value="1"/>
</dbReference>
<sequence length="415" mass="45961">MKVLLLFGMGLLTASSHGQAQPTVRIQLQAAPATHSFSCRYTLRLPAADTASTIVLHLNRQLRLDQVRAPESAAQRVERVFYPYFADTVQRVTVRFARPARKARQLTLSYSGALPPRTFTEQAELYSAHSGWLPYRPYREYDLVQYALEVDVPPGYEVRSSGPARKRRRNRWTFAGTTSALEPTALIARQFANLASPRREISVCKAGAAPVAADSALLRKAEAVIAFYNRTIGRQDSISHFRILLPGTNANAFGLLDNATVITYTSFDVQDRGDLLILAHEISHKWWGYGSVHDENDWLNEAFATYSSLLYLQASGDTTGYRERLTQLTESAVGTPAIIGFNRYAHAPAMYRRVIYNKGTVVLAALRARLGTEKFGALLATVAKQRISTTGALLAVTEQVAGAPTRAWLLARLSE</sequence>